<dbReference type="InterPro" id="IPR009229">
    <property type="entry name" value="AgrD"/>
</dbReference>
<comment type="caution">
    <text evidence="1">The sequence shown here is derived from an EMBL/GenBank/DDBJ whole genome shotgun (WGS) entry which is preliminary data.</text>
</comment>
<organism evidence="1 2">
    <name type="scientific">Paenibacillus sabuli</name>
    <dbReference type="NCBI Taxonomy" id="2772509"/>
    <lineage>
        <taxon>Bacteria</taxon>
        <taxon>Bacillati</taxon>
        <taxon>Bacillota</taxon>
        <taxon>Bacilli</taxon>
        <taxon>Bacillales</taxon>
        <taxon>Paenibacillaceae</taxon>
        <taxon>Paenibacillus</taxon>
    </lineage>
</organism>
<dbReference type="RefSeq" id="WP_190917563.1">
    <property type="nucleotide sequence ID" value="NZ_JACXIZ010000017.1"/>
</dbReference>
<proteinExistence type="predicted"/>
<gene>
    <name evidence="1" type="ORF">IDH44_11005</name>
</gene>
<dbReference type="EMBL" id="JACXIZ010000017">
    <property type="protein sequence ID" value="MBD2845719.1"/>
    <property type="molecule type" value="Genomic_DNA"/>
</dbReference>
<keyword evidence="2" id="KW-1185">Reference proteome</keyword>
<reference evidence="1" key="1">
    <citation type="submission" date="2020-09" db="EMBL/GenBank/DDBJ databases">
        <title>A novel bacterium of genus Paenibacillus, isolated from South China Sea.</title>
        <authorList>
            <person name="Huang H."/>
            <person name="Mo K."/>
            <person name="Hu Y."/>
        </authorList>
    </citation>
    <scope>NUCLEOTIDE SEQUENCE</scope>
    <source>
        <strain evidence="1">IB182496</strain>
    </source>
</reference>
<evidence type="ECO:0000313" key="2">
    <source>
        <dbReference type="Proteomes" id="UP000621560"/>
    </source>
</evidence>
<dbReference type="Proteomes" id="UP000621560">
    <property type="component" value="Unassembled WGS sequence"/>
</dbReference>
<name>A0A927BUF3_9BACL</name>
<dbReference type="AlphaFoldDB" id="A0A927BUF3"/>
<evidence type="ECO:0000313" key="1">
    <source>
        <dbReference type="EMBL" id="MBD2845719.1"/>
    </source>
</evidence>
<sequence length="40" mass="4219">MRARAIKAAATLIGCVAVFSVATASFLWGNQPDVPEELLT</sequence>
<protein>
    <submittedName>
        <fullName evidence="1">Cyclic lactone autoinducer peptide</fullName>
    </submittedName>
</protein>
<accession>A0A927BUF3</accession>
<dbReference type="NCBIfam" id="TIGR04223">
    <property type="entry name" value="quorum_AgrD"/>
    <property type="match status" value="1"/>
</dbReference>